<sequence>MCTATRLDLGLPSSFDVHLGRRAGWNSSLEADIFWHYHPKKRNIYLHALHHYSRSSMEDPEILIFIGAQLPPAGGEIHPDLRVGKRAFIVMQMNTTTTFISARLTNTINKVLEDDPDCGTGLHFVDPTNLTCVVAAKS</sequence>
<reference evidence="1 2" key="1">
    <citation type="submission" date="2017-12" db="EMBL/GenBank/DDBJ databases">
        <title>Comparative genomics of Botrytis spp.</title>
        <authorList>
            <person name="Valero-Jimenez C.A."/>
            <person name="Tapia P."/>
            <person name="Veloso J."/>
            <person name="Silva-Moreno E."/>
            <person name="Staats M."/>
            <person name="Valdes J.H."/>
            <person name="Van Kan J.A.L."/>
        </authorList>
    </citation>
    <scope>NUCLEOTIDE SEQUENCE [LARGE SCALE GENOMIC DNA]</scope>
    <source>
        <strain evidence="1 2">Bp0003</strain>
    </source>
</reference>
<dbReference type="EMBL" id="PQXI01000153">
    <property type="protein sequence ID" value="TGO22840.1"/>
    <property type="molecule type" value="Genomic_DNA"/>
</dbReference>
<accession>A0A4Z1FGZ3</accession>
<protein>
    <submittedName>
        <fullName evidence="1">Uncharacterized protein</fullName>
    </submittedName>
</protein>
<proteinExistence type="predicted"/>
<dbReference type="AlphaFoldDB" id="A0A4Z1FGZ3"/>
<evidence type="ECO:0000313" key="1">
    <source>
        <dbReference type="EMBL" id="TGO22840.1"/>
    </source>
</evidence>
<evidence type="ECO:0000313" key="2">
    <source>
        <dbReference type="Proteomes" id="UP000297910"/>
    </source>
</evidence>
<name>A0A4Z1FGZ3_9HELO</name>
<keyword evidence="2" id="KW-1185">Reference proteome</keyword>
<gene>
    <name evidence="1" type="ORF">BPAE_0153g00160</name>
</gene>
<dbReference type="Proteomes" id="UP000297910">
    <property type="component" value="Unassembled WGS sequence"/>
</dbReference>
<comment type="caution">
    <text evidence="1">The sequence shown here is derived from an EMBL/GenBank/DDBJ whole genome shotgun (WGS) entry which is preliminary data.</text>
</comment>
<organism evidence="1 2">
    <name type="scientific">Botrytis paeoniae</name>
    <dbReference type="NCBI Taxonomy" id="278948"/>
    <lineage>
        <taxon>Eukaryota</taxon>
        <taxon>Fungi</taxon>
        <taxon>Dikarya</taxon>
        <taxon>Ascomycota</taxon>
        <taxon>Pezizomycotina</taxon>
        <taxon>Leotiomycetes</taxon>
        <taxon>Helotiales</taxon>
        <taxon>Sclerotiniaceae</taxon>
        <taxon>Botrytis</taxon>
    </lineage>
</organism>